<dbReference type="AlphaFoldDB" id="A0A378JMP4"/>
<name>A0A378JMP4_9GAMM</name>
<reference evidence="1 2" key="1">
    <citation type="submission" date="2018-06" db="EMBL/GenBank/DDBJ databases">
        <authorList>
            <consortium name="Pathogen Informatics"/>
            <person name="Doyle S."/>
        </authorList>
    </citation>
    <scope>NUCLEOTIDE SEQUENCE [LARGE SCALE GENOMIC DNA]</scope>
    <source>
        <strain evidence="1 2">NCTC13316</strain>
    </source>
</reference>
<organism evidence="1 2">
    <name type="scientific">Legionella busanensis</name>
    <dbReference type="NCBI Taxonomy" id="190655"/>
    <lineage>
        <taxon>Bacteria</taxon>
        <taxon>Pseudomonadati</taxon>
        <taxon>Pseudomonadota</taxon>
        <taxon>Gammaproteobacteria</taxon>
        <taxon>Legionellales</taxon>
        <taxon>Legionellaceae</taxon>
        <taxon>Legionella</taxon>
    </lineage>
</organism>
<dbReference type="OrthoDB" id="5649443at2"/>
<keyword evidence="2" id="KW-1185">Reference proteome</keyword>
<sequence>MRVLDWLVESKDNGLIEEKIMLVPSFSMFQAAINAKAKNLGREPVELIPTYGYIEEEHYTNLKAFGKIAMSLYLPEESIYKRYNNSQGKFRTDIDGHPQETAFAGAIHDVYHGMREMAMSENVAKARMRLAFIAKNHPKNKMNSQSRPVSEILVDGELIYSYSPETDTIFDPEYRPARAESFGDLFYNTALKFSLHEDLKHAFIEDMVLNKEAWQEQFRLTKSDLRKEDQVIFDEIELEQLRKLEKDKESRFGFIKAINKFGFLGKNSQNNSDLDPSPNKGFEFG</sequence>
<protein>
    <submittedName>
        <fullName evidence="1">Uncharacterized protein</fullName>
    </submittedName>
</protein>
<dbReference type="RefSeq" id="WP_115331902.1">
    <property type="nucleotide sequence ID" value="NZ_CAAAHP010000005.1"/>
</dbReference>
<dbReference type="EMBL" id="UGOD01000001">
    <property type="protein sequence ID" value="STX52337.1"/>
    <property type="molecule type" value="Genomic_DNA"/>
</dbReference>
<dbReference type="Proteomes" id="UP000254794">
    <property type="component" value="Unassembled WGS sequence"/>
</dbReference>
<accession>A0A378JMP4</accession>
<evidence type="ECO:0000313" key="1">
    <source>
        <dbReference type="EMBL" id="STX52337.1"/>
    </source>
</evidence>
<gene>
    <name evidence="1" type="ORF">NCTC13316_02450</name>
</gene>
<evidence type="ECO:0000313" key="2">
    <source>
        <dbReference type="Proteomes" id="UP000254794"/>
    </source>
</evidence>
<proteinExistence type="predicted"/>